<proteinExistence type="predicted"/>
<keyword evidence="1" id="KW-0812">Transmembrane</keyword>
<comment type="caution">
    <text evidence="2">The sequence shown here is derived from an EMBL/GenBank/DDBJ whole genome shotgun (WGS) entry which is preliminary data.</text>
</comment>
<evidence type="ECO:0000313" key="3">
    <source>
        <dbReference type="Proteomes" id="UP000229401"/>
    </source>
</evidence>
<keyword evidence="1" id="KW-0472">Membrane</keyword>
<dbReference type="Proteomes" id="UP000229401">
    <property type="component" value="Unassembled WGS sequence"/>
</dbReference>
<reference evidence="3" key="1">
    <citation type="submission" date="2017-09" db="EMBL/GenBank/DDBJ databases">
        <title>Depth-based differentiation of microbial function through sediment-hosted aquifers and enrichment of novel symbionts in the deep terrestrial subsurface.</title>
        <authorList>
            <person name="Probst A.J."/>
            <person name="Ladd B."/>
            <person name="Jarett J.K."/>
            <person name="Geller-Mcgrath D.E."/>
            <person name="Sieber C.M.K."/>
            <person name="Emerson J.B."/>
            <person name="Anantharaman K."/>
            <person name="Thomas B.C."/>
            <person name="Malmstrom R."/>
            <person name="Stieglmeier M."/>
            <person name="Klingl A."/>
            <person name="Woyke T."/>
            <person name="Ryan C.M."/>
            <person name="Banfield J.F."/>
        </authorList>
    </citation>
    <scope>NUCLEOTIDE SEQUENCE [LARGE SCALE GENOMIC DNA]</scope>
</reference>
<protein>
    <submittedName>
        <fullName evidence="2">Uncharacterized protein</fullName>
    </submittedName>
</protein>
<feature type="transmembrane region" description="Helical" evidence="1">
    <location>
        <begin position="60"/>
        <end position="78"/>
    </location>
</feature>
<name>A0A2M7QH59_9BACT</name>
<accession>A0A2M7QH59</accession>
<dbReference type="AlphaFoldDB" id="A0A2M7QH59"/>
<sequence length="130" mass="14248">MSFNGENPRLPAFPSRNFRRVINVVNFAIPPSLAGFYQFYAETHGSKPGPFNLIEEFAEGSIPALMGGLAMLGLYSYLKRKANLDHDTDTMGKCIAYGTGALIGYMGMVIVGILVHQTSGIADIKWEPFK</sequence>
<evidence type="ECO:0000256" key="1">
    <source>
        <dbReference type="SAM" id="Phobius"/>
    </source>
</evidence>
<keyword evidence="1" id="KW-1133">Transmembrane helix</keyword>
<feature type="transmembrane region" description="Helical" evidence="1">
    <location>
        <begin position="94"/>
        <end position="115"/>
    </location>
</feature>
<gene>
    <name evidence="2" type="ORF">COY87_04935</name>
</gene>
<dbReference type="EMBL" id="PFLI01000171">
    <property type="protein sequence ID" value="PIY71673.1"/>
    <property type="molecule type" value="Genomic_DNA"/>
</dbReference>
<organism evidence="2 3">
    <name type="scientific">Candidatus Roizmanbacteria bacterium CG_4_10_14_0_8_um_filter_33_9</name>
    <dbReference type="NCBI Taxonomy" id="1974826"/>
    <lineage>
        <taxon>Bacteria</taxon>
        <taxon>Candidatus Roizmaniibacteriota</taxon>
    </lineage>
</organism>
<evidence type="ECO:0000313" key="2">
    <source>
        <dbReference type="EMBL" id="PIY71673.1"/>
    </source>
</evidence>
<feature type="transmembrane region" description="Helical" evidence="1">
    <location>
        <begin position="21"/>
        <end position="40"/>
    </location>
</feature>